<evidence type="ECO:0000313" key="2">
    <source>
        <dbReference type="EMBL" id="SQJ00157.1"/>
    </source>
</evidence>
<dbReference type="PANTHER" id="PTHR36111:SF2">
    <property type="entry name" value="INNER MEMBRANE PROTEIN"/>
    <property type="match status" value="1"/>
</dbReference>
<gene>
    <name evidence="2" type="ORF">NCTC12112_00512</name>
</gene>
<feature type="transmembrane region" description="Helical" evidence="1">
    <location>
        <begin position="97"/>
        <end position="119"/>
    </location>
</feature>
<dbReference type="InterPro" id="IPR007563">
    <property type="entry name" value="DUF554"/>
</dbReference>
<feature type="transmembrane region" description="Helical" evidence="1">
    <location>
        <begin position="180"/>
        <end position="202"/>
    </location>
</feature>
<evidence type="ECO:0000256" key="1">
    <source>
        <dbReference type="SAM" id="Phobius"/>
    </source>
</evidence>
<dbReference type="EMBL" id="LS483487">
    <property type="protein sequence ID" value="SQJ00157.1"/>
    <property type="molecule type" value="Genomic_DNA"/>
</dbReference>
<organism evidence="2 3">
    <name type="scientific">Fusobacterium ulcerans</name>
    <dbReference type="NCBI Taxonomy" id="861"/>
    <lineage>
        <taxon>Bacteria</taxon>
        <taxon>Fusobacteriati</taxon>
        <taxon>Fusobacteriota</taxon>
        <taxon>Fusobacteriia</taxon>
        <taxon>Fusobacteriales</taxon>
        <taxon>Fusobacteriaceae</taxon>
        <taxon>Fusobacterium</taxon>
    </lineage>
</organism>
<dbReference type="AlphaFoldDB" id="A0AAX2J776"/>
<dbReference type="Proteomes" id="UP000249008">
    <property type="component" value="Chromosome 1"/>
</dbReference>
<dbReference type="PANTHER" id="PTHR36111">
    <property type="entry name" value="INNER MEMBRANE PROTEIN-RELATED"/>
    <property type="match status" value="1"/>
</dbReference>
<dbReference type="Pfam" id="PF04474">
    <property type="entry name" value="DUF554"/>
    <property type="match status" value="1"/>
</dbReference>
<keyword evidence="1" id="KW-0472">Membrane</keyword>
<dbReference type="RefSeq" id="WP_005978346.1">
    <property type="nucleotide sequence ID" value="NZ_CABKNW010000003.1"/>
</dbReference>
<feature type="transmembrane region" description="Helical" evidence="1">
    <location>
        <begin position="6"/>
        <end position="22"/>
    </location>
</feature>
<evidence type="ECO:0000313" key="3">
    <source>
        <dbReference type="Proteomes" id="UP000249008"/>
    </source>
</evidence>
<name>A0AAX2J776_9FUSO</name>
<dbReference type="GeneID" id="78455103"/>
<dbReference type="KEGG" id="ful:C4N20_09795"/>
<keyword evidence="1" id="KW-0812">Transmembrane</keyword>
<accession>A0AAX2J776</accession>
<feature type="transmembrane region" description="Helical" evidence="1">
    <location>
        <begin position="148"/>
        <end position="173"/>
    </location>
</feature>
<feature type="transmembrane region" description="Helical" evidence="1">
    <location>
        <begin position="52"/>
        <end position="72"/>
    </location>
</feature>
<reference evidence="2 3" key="1">
    <citation type="submission" date="2018-06" db="EMBL/GenBank/DDBJ databases">
        <authorList>
            <consortium name="Pathogen Informatics"/>
            <person name="Doyle S."/>
        </authorList>
    </citation>
    <scope>NUCLEOTIDE SEQUENCE [LARGE SCALE GENOMIC DNA]</scope>
    <source>
        <strain evidence="2 3">NCTC12112</strain>
    </source>
</reference>
<sequence length="228" mass="24585">MLGNIVNTAAVILGSLLGMWLKKGIPDRIKDIIMTSMGLSILALGVKDGINFDNGMLIILFMVIGGIIGELLRIDERLTMLGVYLEKRFSKNDGNDIVKGFVTTSIMFNVGAMAIVGSIKSGLSGNNEILFIKALLDGVASLIFSSKYGIGVLFSAATVFIYQGSIFLFAFFIKSGLDDIVINQISVVGGLMMIGLGINLLFNKNIKIGNLMPALFIPIIYKVIVSFF</sequence>
<keyword evidence="1" id="KW-1133">Transmembrane helix</keyword>
<protein>
    <submittedName>
        <fullName evidence="2">Protein of uncharacterized function (DUF554)</fullName>
    </submittedName>
</protein>
<proteinExistence type="predicted"/>